<comment type="caution">
    <text evidence="1">The sequence shown here is derived from an EMBL/GenBank/DDBJ whole genome shotgun (WGS) entry which is preliminary data.</text>
</comment>
<protein>
    <recommendedName>
        <fullName evidence="3">DUF1492 domain-containing protein</fullName>
    </recommendedName>
</protein>
<evidence type="ECO:0008006" key="3">
    <source>
        <dbReference type="Google" id="ProtNLM"/>
    </source>
</evidence>
<organism evidence="1 2">
    <name type="scientific">Faecalibacterium prausnitzii</name>
    <dbReference type="NCBI Taxonomy" id="853"/>
    <lineage>
        <taxon>Bacteria</taxon>
        <taxon>Bacillati</taxon>
        <taxon>Bacillota</taxon>
        <taxon>Clostridia</taxon>
        <taxon>Eubacteriales</taxon>
        <taxon>Oscillospiraceae</taxon>
        <taxon>Faecalibacterium</taxon>
    </lineage>
</organism>
<accession>A0A329TK20</accession>
<dbReference type="OrthoDB" id="1853629at2"/>
<dbReference type="EMBL" id="PRLB01000022">
    <property type="protein sequence ID" value="RAW49834.1"/>
    <property type="molecule type" value="Genomic_DNA"/>
</dbReference>
<evidence type="ECO:0000313" key="1">
    <source>
        <dbReference type="EMBL" id="RAW49834.1"/>
    </source>
</evidence>
<name>A0A329TK20_9FIRM</name>
<dbReference type="Proteomes" id="UP000251144">
    <property type="component" value="Unassembled WGS sequence"/>
</dbReference>
<dbReference type="AlphaFoldDB" id="A0A329TK20"/>
<sequence length="175" mass="19920">MKVHEAEAILKYYADIPQRIEIIRRQCTALSDEVDPMRGMGTDGMPRGGTPGDSTAAMACRMDELGIGDQLRQLERQRAVLLEDQNIIRGQMNRLDSGHNLILTEFYISHKKWHEVQQKVPYSVQHLKYLRNVALAQLGRNLERLPECAALLSRALNTREGQRRADAWAEGDILL</sequence>
<dbReference type="RefSeq" id="WP_158401826.1">
    <property type="nucleotide sequence ID" value="NZ_PRLB01000022.1"/>
</dbReference>
<gene>
    <name evidence="1" type="ORF">C4N26_14270</name>
</gene>
<reference evidence="1 2" key="1">
    <citation type="submission" date="2018-02" db="EMBL/GenBank/DDBJ databases">
        <title>Complete genome sequencing of Faecalibacterium prausnitzii strains isolated from the human gut.</title>
        <authorList>
            <person name="Fitzgerald B.C."/>
            <person name="Shkoporov A.N."/>
            <person name="Ross P.R."/>
            <person name="Hill C."/>
        </authorList>
    </citation>
    <scope>NUCLEOTIDE SEQUENCE [LARGE SCALE GENOMIC DNA]</scope>
    <source>
        <strain evidence="1 2">APC942/32-1</strain>
    </source>
</reference>
<evidence type="ECO:0000313" key="2">
    <source>
        <dbReference type="Proteomes" id="UP000251144"/>
    </source>
</evidence>
<proteinExistence type="predicted"/>